<gene>
    <name evidence="1" type="ORF">OHA22_05915</name>
</gene>
<sequence>MSPTLVTRPPHTPADWWVTADQARRTAQDGLADAATAPDLLRTLAELDRARRASLVAAGAAAEALLAVGTGWPEIAAALGLASAEEAREVLGAARADAESAIEERLGHRA</sequence>
<dbReference type="AlphaFoldDB" id="A0AAU1ZST4"/>
<dbReference type="EMBL" id="CP108222">
    <property type="protein sequence ID" value="WTT15092.1"/>
    <property type="molecule type" value="Genomic_DNA"/>
</dbReference>
<proteinExistence type="predicted"/>
<name>A0AAU1ZST4_9ACTN</name>
<reference evidence="1" key="1">
    <citation type="submission" date="2022-10" db="EMBL/GenBank/DDBJ databases">
        <title>The complete genomes of actinobacterial strains from the NBC collection.</title>
        <authorList>
            <person name="Joergensen T.S."/>
            <person name="Alvarez Arevalo M."/>
            <person name="Sterndorff E.B."/>
            <person name="Faurdal D."/>
            <person name="Vuksanovic O."/>
            <person name="Mourched A.-S."/>
            <person name="Charusanti P."/>
            <person name="Shaw S."/>
            <person name="Blin K."/>
            <person name="Weber T."/>
        </authorList>
    </citation>
    <scope>NUCLEOTIDE SEQUENCE</scope>
    <source>
        <strain evidence="1">NBC_00093</strain>
    </source>
</reference>
<accession>A0AAU1ZST4</accession>
<evidence type="ECO:0000313" key="1">
    <source>
        <dbReference type="EMBL" id="WTT15092.1"/>
    </source>
</evidence>
<organism evidence="1">
    <name type="scientific">Streptomyces sp. NBC_00093</name>
    <dbReference type="NCBI Taxonomy" id="2975649"/>
    <lineage>
        <taxon>Bacteria</taxon>
        <taxon>Bacillati</taxon>
        <taxon>Actinomycetota</taxon>
        <taxon>Actinomycetes</taxon>
        <taxon>Kitasatosporales</taxon>
        <taxon>Streptomycetaceae</taxon>
        <taxon>Streptomyces</taxon>
    </lineage>
</organism>
<protein>
    <submittedName>
        <fullName evidence="1">Uncharacterized protein</fullName>
    </submittedName>
</protein>